<proteinExistence type="predicted"/>
<feature type="signal peptide" evidence="3">
    <location>
        <begin position="1"/>
        <end position="35"/>
    </location>
</feature>
<protein>
    <recommendedName>
        <fullName evidence="6">Peptidase</fullName>
    </recommendedName>
</protein>
<evidence type="ECO:0000256" key="3">
    <source>
        <dbReference type="SAM" id="SignalP"/>
    </source>
</evidence>
<reference evidence="4 5" key="1">
    <citation type="submission" date="2023-07" db="EMBL/GenBank/DDBJ databases">
        <title>Sequencing the genomes of 1000 actinobacteria strains.</title>
        <authorList>
            <person name="Klenk H.-P."/>
        </authorList>
    </citation>
    <scope>NUCLEOTIDE SEQUENCE [LARGE SCALE GENOMIC DNA]</scope>
    <source>
        <strain evidence="4 5">DSM 44109</strain>
    </source>
</reference>
<keyword evidence="5" id="KW-1185">Reference proteome</keyword>
<gene>
    <name evidence="4" type="ORF">J2S55_003464</name>
</gene>
<organism evidence="4 5">
    <name type="scientific">Streptosporangium brasiliense</name>
    <dbReference type="NCBI Taxonomy" id="47480"/>
    <lineage>
        <taxon>Bacteria</taxon>
        <taxon>Bacillati</taxon>
        <taxon>Actinomycetota</taxon>
        <taxon>Actinomycetes</taxon>
        <taxon>Streptosporangiales</taxon>
        <taxon>Streptosporangiaceae</taxon>
        <taxon>Streptosporangium</taxon>
    </lineage>
</organism>
<keyword evidence="2" id="KW-1133">Transmembrane helix</keyword>
<feature type="transmembrane region" description="Helical" evidence="2">
    <location>
        <begin position="351"/>
        <end position="374"/>
    </location>
</feature>
<evidence type="ECO:0008006" key="6">
    <source>
        <dbReference type="Google" id="ProtNLM"/>
    </source>
</evidence>
<accession>A0ABT9R4N4</accession>
<keyword evidence="2" id="KW-0812">Transmembrane</keyword>
<keyword evidence="2" id="KW-0472">Membrane</keyword>
<feature type="region of interest" description="Disordered" evidence="1">
    <location>
        <begin position="36"/>
        <end position="81"/>
    </location>
</feature>
<evidence type="ECO:0000313" key="4">
    <source>
        <dbReference type="EMBL" id="MDP9864198.1"/>
    </source>
</evidence>
<evidence type="ECO:0000256" key="1">
    <source>
        <dbReference type="SAM" id="MobiDB-lite"/>
    </source>
</evidence>
<name>A0ABT9R4N4_9ACTN</name>
<evidence type="ECO:0000256" key="2">
    <source>
        <dbReference type="SAM" id="Phobius"/>
    </source>
</evidence>
<evidence type="ECO:0000313" key="5">
    <source>
        <dbReference type="Proteomes" id="UP001230426"/>
    </source>
</evidence>
<dbReference type="RefSeq" id="WP_306861767.1">
    <property type="nucleotide sequence ID" value="NZ_JAUSRB010000002.1"/>
</dbReference>
<dbReference type="Proteomes" id="UP001230426">
    <property type="component" value="Unassembled WGS sequence"/>
</dbReference>
<dbReference type="EMBL" id="JAUSRB010000002">
    <property type="protein sequence ID" value="MDP9864198.1"/>
    <property type="molecule type" value="Genomic_DNA"/>
</dbReference>
<feature type="chain" id="PRO_5047059839" description="Peptidase" evidence="3">
    <location>
        <begin position="36"/>
        <end position="394"/>
    </location>
</feature>
<sequence>MRNPLLRRRAPAALSALILQGALILHGAVSTPAIADGGPAGSRPAGVGSRPAGDLHPAGVGSRPAGPGSRTAGKDTRGAGKESIGIMLLEAPANRMDDPRARIFIVDHVNPGTEFTRRFKVTNSSSRPQHVELYASGASVGKGGFAFAPARTPNELSSWIRLSRSAVDLKAHGSATAKATIDVPAMAVRGERYAVIWAEVSSSAPGPQGNVALVNRVGIRTYLDVGPGGEPPSDFRVGEVLPQRAEDGRPRIVASVFNTGERALDISGQLSLSDGPSSLSAGPFRAARNVTVAPGERGEMAVVLGEGLPDGPWKFHLALQSGRVKHTVTGTLTFPEKAGTWGPPASLDSPLMLTVTLAGLVALAAAVPLLVFGFRRIAARRQRLSASGLRDDPS</sequence>
<comment type="caution">
    <text evidence="4">The sequence shown here is derived from an EMBL/GenBank/DDBJ whole genome shotgun (WGS) entry which is preliminary data.</text>
</comment>
<keyword evidence="3" id="KW-0732">Signal</keyword>